<evidence type="ECO:0000313" key="3">
    <source>
        <dbReference type="Proteomes" id="UP000762676"/>
    </source>
</evidence>
<dbReference type="AlphaFoldDB" id="A0AAV4HFY5"/>
<dbReference type="EMBL" id="BMAT01008936">
    <property type="protein sequence ID" value="GFR95661.1"/>
    <property type="molecule type" value="Genomic_DNA"/>
</dbReference>
<keyword evidence="3" id="KW-1185">Reference proteome</keyword>
<accession>A0AAV4HFY5</accession>
<dbReference type="Proteomes" id="UP000762676">
    <property type="component" value="Unassembled WGS sequence"/>
</dbReference>
<sequence>MQKNNNNNCKTFDLRAVYKQLVVQTIRTQEKSRWQVAELSVSLENMWTVPFNQKVLQAVMRTQRIKRWKNGTSDSVNKSQVKKPKDLDSGIDGNKQSHDGSKGFEVSGGFDEDQ</sequence>
<feature type="compositionally biased region" description="Polar residues" evidence="1">
    <location>
        <begin position="70"/>
        <end position="79"/>
    </location>
</feature>
<comment type="caution">
    <text evidence="2">The sequence shown here is derived from an EMBL/GenBank/DDBJ whole genome shotgun (WGS) entry which is preliminary data.</text>
</comment>
<evidence type="ECO:0000256" key="1">
    <source>
        <dbReference type="SAM" id="MobiDB-lite"/>
    </source>
</evidence>
<feature type="region of interest" description="Disordered" evidence="1">
    <location>
        <begin position="68"/>
        <end position="114"/>
    </location>
</feature>
<reference evidence="2 3" key="1">
    <citation type="journal article" date="2021" name="Elife">
        <title>Chloroplast acquisition without the gene transfer in kleptoplastic sea slugs, Plakobranchus ocellatus.</title>
        <authorList>
            <person name="Maeda T."/>
            <person name="Takahashi S."/>
            <person name="Yoshida T."/>
            <person name="Shimamura S."/>
            <person name="Takaki Y."/>
            <person name="Nagai Y."/>
            <person name="Toyoda A."/>
            <person name="Suzuki Y."/>
            <person name="Arimoto A."/>
            <person name="Ishii H."/>
            <person name="Satoh N."/>
            <person name="Nishiyama T."/>
            <person name="Hasebe M."/>
            <person name="Maruyama T."/>
            <person name="Minagawa J."/>
            <person name="Obokata J."/>
            <person name="Shigenobu S."/>
        </authorList>
    </citation>
    <scope>NUCLEOTIDE SEQUENCE [LARGE SCALE GENOMIC DNA]</scope>
</reference>
<evidence type="ECO:0000313" key="2">
    <source>
        <dbReference type="EMBL" id="GFR95661.1"/>
    </source>
</evidence>
<protein>
    <submittedName>
        <fullName evidence="2">Uncharacterized protein</fullName>
    </submittedName>
</protein>
<organism evidence="2 3">
    <name type="scientific">Elysia marginata</name>
    <dbReference type="NCBI Taxonomy" id="1093978"/>
    <lineage>
        <taxon>Eukaryota</taxon>
        <taxon>Metazoa</taxon>
        <taxon>Spiralia</taxon>
        <taxon>Lophotrochozoa</taxon>
        <taxon>Mollusca</taxon>
        <taxon>Gastropoda</taxon>
        <taxon>Heterobranchia</taxon>
        <taxon>Euthyneura</taxon>
        <taxon>Panpulmonata</taxon>
        <taxon>Sacoglossa</taxon>
        <taxon>Placobranchoidea</taxon>
        <taxon>Plakobranchidae</taxon>
        <taxon>Elysia</taxon>
    </lineage>
</organism>
<proteinExistence type="predicted"/>
<name>A0AAV4HFY5_9GAST</name>
<gene>
    <name evidence="2" type="ORF">ElyMa_004434500</name>
</gene>